<dbReference type="Gramene" id="PNW83565">
    <property type="protein sequence ID" value="PNW83565"/>
    <property type="gene ID" value="CHLRE_05g234976v5"/>
</dbReference>
<organism evidence="1 2">
    <name type="scientific">Chlamydomonas reinhardtii</name>
    <name type="common">Chlamydomonas smithii</name>
    <dbReference type="NCBI Taxonomy" id="3055"/>
    <lineage>
        <taxon>Eukaryota</taxon>
        <taxon>Viridiplantae</taxon>
        <taxon>Chlorophyta</taxon>
        <taxon>core chlorophytes</taxon>
        <taxon>Chlorophyceae</taxon>
        <taxon>CS clade</taxon>
        <taxon>Chlamydomonadales</taxon>
        <taxon>Chlamydomonadaceae</taxon>
        <taxon>Chlamydomonas</taxon>
    </lineage>
</organism>
<dbReference type="RefSeq" id="XP_042924801.1">
    <property type="nucleotide sequence ID" value="XM_043062237.1"/>
</dbReference>
<dbReference type="KEGG" id="cre:CHLRE_05g234976v5"/>
<proteinExistence type="predicted"/>
<reference evidence="1 2" key="1">
    <citation type="journal article" date="2007" name="Science">
        <title>The Chlamydomonas genome reveals the evolution of key animal and plant functions.</title>
        <authorList>
            <person name="Merchant S.S."/>
            <person name="Prochnik S.E."/>
            <person name="Vallon O."/>
            <person name="Harris E.H."/>
            <person name="Karpowicz S.J."/>
            <person name="Witman G.B."/>
            <person name="Terry A."/>
            <person name="Salamov A."/>
            <person name="Fritz-Laylin L.K."/>
            <person name="Marechal-Drouard L."/>
            <person name="Marshall W.F."/>
            <person name="Qu L.H."/>
            <person name="Nelson D.R."/>
            <person name="Sanderfoot A.A."/>
            <person name="Spalding M.H."/>
            <person name="Kapitonov V.V."/>
            <person name="Ren Q."/>
            <person name="Ferris P."/>
            <person name="Lindquist E."/>
            <person name="Shapiro H."/>
            <person name="Lucas S.M."/>
            <person name="Grimwood J."/>
            <person name="Schmutz J."/>
            <person name="Cardol P."/>
            <person name="Cerutti H."/>
            <person name="Chanfreau G."/>
            <person name="Chen C.L."/>
            <person name="Cognat V."/>
            <person name="Croft M.T."/>
            <person name="Dent R."/>
            <person name="Dutcher S."/>
            <person name="Fernandez E."/>
            <person name="Fukuzawa H."/>
            <person name="Gonzalez-Ballester D."/>
            <person name="Gonzalez-Halphen D."/>
            <person name="Hallmann A."/>
            <person name="Hanikenne M."/>
            <person name="Hippler M."/>
            <person name="Inwood W."/>
            <person name="Jabbari K."/>
            <person name="Kalanon M."/>
            <person name="Kuras R."/>
            <person name="Lefebvre P.A."/>
            <person name="Lemaire S.D."/>
            <person name="Lobanov A.V."/>
            <person name="Lohr M."/>
            <person name="Manuell A."/>
            <person name="Meier I."/>
            <person name="Mets L."/>
            <person name="Mittag M."/>
            <person name="Mittelmeier T."/>
            <person name="Moroney J.V."/>
            <person name="Moseley J."/>
            <person name="Napoli C."/>
            <person name="Nedelcu A.M."/>
            <person name="Niyogi K."/>
            <person name="Novoselov S.V."/>
            <person name="Paulsen I.T."/>
            <person name="Pazour G."/>
            <person name="Purton S."/>
            <person name="Ral J.P."/>
            <person name="Riano-Pachon D.M."/>
            <person name="Riekhof W."/>
            <person name="Rymarquis L."/>
            <person name="Schroda M."/>
            <person name="Stern D."/>
            <person name="Umen J."/>
            <person name="Willows R."/>
            <person name="Wilson N."/>
            <person name="Zimmer S.L."/>
            <person name="Allmer J."/>
            <person name="Balk J."/>
            <person name="Bisova K."/>
            <person name="Chen C.J."/>
            <person name="Elias M."/>
            <person name="Gendler K."/>
            <person name="Hauser C."/>
            <person name="Lamb M.R."/>
            <person name="Ledford H."/>
            <person name="Long J.C."/>
            <person name="Minagawa J."/>
            <person name="Page M.D."/>
            <person name="Pan J."/>
            <person name="Pootakham W."/>
            <person name="Roje S."/>
            <person name="Rose A."/>
            <person name="Stahlberg E."/>
            <person name="Terauchi A.M."/>
            <person name="Yang P."/>
            <person name="Ball S."/>
            <person name="Bowler C."/>
            <person name="Dieckmann C.L."/>
            <person name="Gladyshev V.N."/>
            <person name="Green P."/>
            <person name="Jorgensen R."/>
            <person name="Mayfield S."/>
            <person name="Mueller-Roeber B."/>
            <person name="Rajamani S."/>
            <person name="Sayre R.T."/>
            <person name="Brokstein P."/>
            <person name="Dubchak I."/>
            <person name="Goodstein D."/>
            <person name="Hornick L."/>
            <person name="Huang Y.W."/>
            <person name="Jhaveri J."/>
            <person name="Luo Y."/>
            <person name="Martinez D."/>
            <person name="Ngau W.C."/>
            <person name="Otillar B."/>
            <person name="Poliakov A."/>
            <person name="Porter A."/>
            <person name="Szajkowski L."/>
            <person name="Werner G."/>
            <person name="Zhou K."/>
            <person name="Grigoriev I.V."/>
            <person name="Rokhsar D.S."/>
            <person name="Grossman A.R."/>
        </authorList>
    </citation>
    <scope>NUCLEOTIDE SEQUENCE [LARGE SCALE GENOMIC DNA]</scope>
    <source>
        <strain evidence="2">CC-503</strain>
    </source>
</reference>
<evidence type="ECO:0000313" key="2">
    <source>
        <dbReference type="Proteomes" id="UP000006906"/>
    </source>
</evidence>
<sequence>MPKDTVEVALHARWQDTEQFVWYAVRACRLVSGEGAWPGYVAALWQRPLAGLWRGPPLAGGARPGRPLFRSAALPPHWRRLPQVGCCFHKGFLKADSCGGQLLLCDRQCDLGPSLLGLLLGGWVPGAGLWCRP</sequence>
<evidence type="ECO:0000313" key="1">
    <source>
        <dbReference type="EMBL" id="PNW83565.1"/>
    </source>
</evidence>
<name>A0A2K3DSQ2_CHLRE</name>
<dbReference type="AlphaFoldDB" id="A0A2K3DSQ2"/>
<dbReference type="EMBL" id="CM008966">
    <property type="protein sequence ID" value="PNW83565.1"/>
    <property type="molecule type" value="Genomic_DNA"/>
</dbReference>
<keyword evidence="2" id="KW-1185">Reference proteome</keyword>
<dbReference type="ExpressionAtlas" id="A0A2K3DSQ2">
    <property type="expression patterns" value="baseline"/>
</dbReference>
<gene>
    <name evidence="1" type="ORF">CHLRE_05g234976v5</name>
</gene>
<protein>
    <submittedName>
        <fullName evidence="1">Uncharacterized protein</fullName>
    </submittedName>
</protein>
<dbReference type="Proteomes" id="UP000006906">
    <property type="component" value="Chromosome 5"/>
</dbReference>
<accession>A0A2K3DSQ2</accession>
<dbReference type="InParanoid" id="A0A2K3DSQ2"/>
<dbReference type="GeneID" id="66053369"/>